<proteinExistence type="predicted"/>
<dbReference type="Proteomes" id="UP000297839">
    <property type="component" value="Unassembled WGS sequence"/>
</dbReference>
<dbReference type="EMBL" id="SMLK01000001">
    <property type="protein sequence ID" value="TFZ07846.1"/>
    <property type="molecule type" value="Genomic_DNA"/>
</dbReference>
<dbReference type="AlphaFoldDB" id="A0A4Z0C838"/>
<evidence type="ECO:0000313" key="1">
    <source>
        <dbReference type="EMBL" id="TFZ07846.1"/>
    </source>
</evidence>
<reference evidence="1 2" key="1">
    <citation type="submission" date="2019-03" db="EMBL/GenBank/DDBJ databases">
        <title>Ramlibacter sp. 18x22-1, whole genome shotgun sequence.</title>
        <authorList>
            <person name="Zhang X."/>
            <person name="Feng G."/>
            <person name="Zhu H."/>
        </authorList>
    </citation>
    <scope>NUCLEOTIDE SEQUENCE [LARGE SCALE GENOMIC DNA]</scope>
    <source>
        <strain evidence="1 2">18x22-1</strain>
    </source>
</reference>
<gene>
    <name evidence="1" type="ORF">EZ216_01395</name>
</gene>
<keyword evidence="2" id="KW-1185">Reference proteome</keyword>
<name>A0A4Z0C838_9BURK</name>
<dbReference type="RefSeq" id="WP_135247784.1">
    <property type="nucleotide sequence ID" value="NZ_SMLK01000001.1"/>
</dbReference>
<protein>
    <submittedName>
        <fullName evidence="1">Uncharacterized protein</fullName>
    </submittedName>
</protein>
<organism evidence="1 2">
    <name type="scientific">Ramlibacter humi</name>
    <dbReference type="NCBI Taxonomy" id="2530451"/>
    <lineage>
        <taxon>Bacteria</taxon>
        <taxon>Pseudomonadati</taxon>
        <taxon>Pseudomonadota</taxon>
        <taxon>Betaproteobacteria</taxon>
        <taxon>Burkholderiales</taxon>
        <taxon>Comamonadaceae</taxon>
        <taxon>Ramlibacter</taxon>
    </lineage>
</organism>
<evidence type="ECO:0000313" key="2">
    <source>
        <dbReference type="Proteomes" id="UP000297839"/>
    </source>
</evidence>
<dbReference type="OrthoDB" id="8480925at2"/>
<sequence length="160" mass="18030">MSAAIEELKVRARVRLNAARREGLESRLRDRLHEVAREVGFADWEHARHVLEGLAAPGDDFGTFWHSPRTTSMLNEWFADLGQARAALARGRRAYLLPYRRQFMLVGEDFIRELGLDPRDPHWDAAGRDLVAASGSPAWHALTERRVRALRAAPGDAVSP</sequence>
<comment type="caution">
    <text evidence="1">The sequence shown here is derived from an EMBL/GenBank/DDBJ whole genome shotgun (WGS) entry which is preliminary data.</text>
</comment>
<accession>A0A4Z0C838</accession>